<dbReference type="Proteomes" id="UP000076935">
    <property type="component" value="Unassembled WGS sequence"/>
</dbReference>
<comment type="caution">
    <text evidence="1">The sequence shown here is derived from an EMBL/GenBank/DDBJ whole genome shotgun (WGS) entry which is preliminary data.</text>
</comment>
<organism evidence="1 2">
    <name type="scientific">Domibacillus aminovorans</name>
    <dbReference type="NCBI Taxonomy" id="29332"/>
    <lineage>
        <taxon>Bacteria</taxon>
        <taxon>Bacillati</taxon>
        <taxon>Bacillota</taxon>
        <taxon>Bacilli</taxon>
        <taxon>Bacillales</taxon>
        <taxon>Bacillaceae</taxon>
        <taxon>Domibacillus</taxon>
    </lineage>
</organism>
<keyword evidence="2" id="KW-1185">Reference proteome</keyword>
<dbReference type="RefSeq" id="WP_063965173.1">
    <property type="nucleotide sequence ID" value="NZ_JBCNAN010000017.1"/>
</dbReference>
<accession>A0A177L8G7</accession>
<dbReference type="EMBL" id="LQWY01000016">
    <property type="protein sequence ID" value="OAH61592.1"/>
    <property type="molecule type" value="Genomic_DNA"/>
</dbReference>
<protein>
    <submittedName>
        <fullName evidence="1">Uncharacterized protein</fullName>
    </submittedName>
</protein>
<reference evidence="1 2" key="1">
    <citation type="submission" date="2016-01" db="EMBL/GenBank/DDBJ databases">
        <title>Investigation of taxonomic status of Bacillus aminovorans.</title>
        <authorList>
            <person name="Verma A."/>
            <person name="Pal Y."/>
            <person name="Krishnamurthi S."/>
        </authorList>
    </citation>
    <scope>NUCLEOTIDE SEQUENCE [LARGE SCALE GENOMIC DNA]</scope>
    <source>
        <strain evidence="1 2">DSM 1314</strain>
    </source>
</reference>
<evidence type="ECO:0000313" key="1">
    <source>
        <dbReference type="EMBL" id="OAH61592.1"/>
    </source>
</evidence>
<gene>
    <name evidence="1" type="ORF">AWH49_11615</name>
</gene>
<dbReference type="AlphaFoldDB" id="A0A177L8G7"/>
<proteinExistence type="predicted"/>
<name>A0A177L8G7_9BACI</name>
<evidence type="ECO:0000313" key="2">
    <source>
        <dbReference type="Proteomes" id="UP000076935"/>
    </source>
</evidence>
<sequence>MFDMLNLAINTMRRRLIDEERIYFYETDDGKYEVRDIRVVLGEVLSEPSLVNRYMRFTVDGGLVFKYHHNVKKSNNLPTQMTAQEARKVIVMYALAEVEYIEETNNITSHLVRTRPRI</sequence>